<keyword evidence="1" id="KW-1133">Transmembrane helix</keyword>
<comment type="caution">
    <text evidence="3">The sequence shown here is derived from an EMBL/GenBank/DDBJ whole genome shotgun (WGS) entry which is preliminary data.</text>
</comment>
<keyword evidence="2" id="KW-0732">Signal</keyword>
<keyword evidence="4" id="KW-1185">Reference proteome</keyword>
<name>A0A813RBN0_9BILA</name>
<evidence type="ECO:0000313" key="4">
    <source>
        <dbReference type="Proteomes" id="UP000663879"/>
    </source>
</evidence>
<evidence type="ECO:0000256" key="2">
    <source>
        <dbReference type="SAM" id="SignalP"/>
    </source>
</evidence>
<dbReference type="Proteomes" id="UP000663879">
    <property type="component" value="Unassembled WGS sequence"/>
</dbReference>
<organism evidence="3 4">
    <name type="scientific">Brachionus calyciflorus</name>
    <dbReference type="NCBI Taxonomy" id="104777"/>
    <lineage>
        <taxon>Eukaryota</taxon>
        <taxon>Metazoa</taxon>
        <taxon>Spiralia</taxon>
        <taxon>Gnathifera</taxon>
        <taxon>Rotifera</taxon>
        <taxon>Eurotatoria</taxon>
        <taxon>Monogononta</taxon>
        <taxon>Pseudotrocha</taxon>
        <taxon>Ploima</taxon>
        <taxon>Brachionidae</taxon>
        <taxon>Brachionus</taxon>
    </lineage>
</organism>
<accession>A0A813RBN0</accession>
<evidence type="ECO:0000256" key="1">
    <source>
        <dbReference type="SAM" id="Phobius"/>
    </source>
</evidence>
<evidence type="ECO:0000313" key="3">
    <source>
        <dbReference type="EMBL" id="CAF0778842.1"/>
    </source>
</evidence>
<gene>
    <name evidence="3" type="ORF">OXX778_LOCUS5347</name>
</gene>
<proteinExistence type="predicted"/>
<protein>
    <submittedName>
        <fullName evidence="3">Uncharacterized protein</fullName>
    </submittedName>
</protein>
<dbReference type="AlphaFoldDB" id="A0A813RBN0"/>
<feature type="chain" id="PRO_5032839676" evidence="2">
    <location>
        <begin position="25"/>
        <end position="189"/>
    </location>
</feature>
<keyword evidence="1" id="KW-0472">Membrane</keyword>
<feature type="signal peptide" evidence="2">
    <location>
        <begin position="1"/>
        <end position="24"/>
    </location>
</feature>
<dbReference type="EMBL" id="CAJNOC010000577">
    <property type="protein sequence ID" value="CAF0778842.1"/>
    <property type="molecule type" value="Genomic_DNA"/>
</dbReference>
<sequence length="189" mass="21834">MFRTKCIIIFYLLIYYQNLNVCKASDDSDEDITTTKTTTSTFTSQLPTKSSKSYTQFVKSPDEVNILMVIGLVITGIFVVLCVISIPWFILLMQKRYRDFFKQKCIACCCCCCCIKFTSEENNQTERNVNLDCLNNMSSSIDPPRYEDIQVYNIVENERNIRPGLVDCNHDPPSYRNVELGHTMRVLNI</sequence>
<reference evidence="3" key="1">
    <citation type="submission" date="2021-02" db="EMBL/GenBank/DDBJ databases">
        <authorList>
            <person name="Nowell W R."/>
        </authorList>
    </citation>
    <scope>NUCLEOTIDE SEQUENCE</scope>
    <source>
        <strain evidence="3">Ploen Becks lab</strain>
    </source>
</reference>
<feature type="transmembrane region" description="Helical" evidence="1">
    <location>
        <begin position="66"/>
        <end position="92"/>
    </location>
</feature>
<keyword evidence="1" id="KW-0812">Transmembrane</keyword>